<protein>
    <submittedName>
        <fullName evidence="2">Uncharacterized protein</fullName>
    </submittedName>
</protein>
<dbReference type="EMBL" id="CAJVAS010000007">
    <property type="protein sequence ID" value="CAG7618047.1"/>
    <property type="molecule type" value="Genomic_DNA"/>
</dbReference>
<accession>A0A916JZB2</accession>
<organism evidence="2 3">
    <name type="scientific">Paenibacillus solanacearum</name>
    <dbReference type="NCBI Taxonomy" id="2048548"/>
    <lineage>
        <taxon>Bacteria</taxon>
        <taxon>Bacillati</taxon>
        <taxon>Bacillota</taxon>
        <taxon>Bacilli</taxon>
        <taxon>Bacillales</taxon>
        <taxon>Paenibacillaceae</taxon>
        <taxon>Paenibacillus</taxon>
    </lineage>
</organism>
<comment type="caution">
    <text evidence="2">The sequence shown here is derived from an EMBL/GenBank/DDBJ whole genome shotgun (WGS) entry which is preliminary data.</text>
</comment>
<keyword evidence="1" id="KW-0812">Transmembrane</keyword>
<keyword evidence="1" id="KW-0472">Membrane</keyword>
<sequence length="66" mass="7556">MDLMKWKITVFVILLLLYPLFLKWVHMTDLRAIPIIVPYCLAALSVIIIFSEIIGAIGALLRKKKS</sequence>
<dbReference type="AlphaFoldDB" id="A0A916JZB2"/>
<evidence type="ECO:0000313" key="2">
    <source>
        <dbReference type="EMBL" id="CAG7618047.1"/>
    </source>
</evidence>
<proteinExistence type="predicted"/>
<evidence type="ECO:0000256" key="1">
    <source>
        <dbReference type="SAM" id="Phobius"/>
    </source>
</evidence>
<feature type="transmembrane region" description="Helical" evidence="1">
    <location>
        <begin position="32"/>
        <end position="61"/>
    </location>
</feature>
<dbReference type="Proteomes" id="UP000693672">
    <property type="component" value="Unassembled WGS sequence"/>
</dbReference>
<name>A0A916JZB2_9BACL</name>
<evidence type="ECO:0000313" key="3">
    <source>
        <dbReference type="Proteomes" id="UP000693672"/>
    </source>
</evidence>
<keyword evidence="1" id="KW-1133">Transmembrane helix</keyword>
<gene>
    <name evidence="2" type="ORF">PAESOLCIP111_02077</name>
</gene>
<keyword evidence="3" id="KW-1185">Reference proteome</keyword>
<reference evidence="2" key="1">
    <citation type="submission" date="2021-06" db="EMBL/GenBank/DDBJ databases">
        <authorList>
            <person name="Criscuolo A."/>
        </authorList>
    </citation>
    <scope>NUCLEOTIDE SEQUENCE</scope>
    <source>
        <strain evidence="2">CIP111600</strain>
    </source>
</reference>